<comment type="function">
    <text evidence="8">Catalyzes the one-electron reduction of superoxide anion radical to hydrogen peroxide at a nonheme ferrous iron center. Plays a fundamental role in case of oxidative stress via its superoxide detoxification activity.</text>
</comment>
<evidence type="ECO:0000313" key="14">
    <source>
        <dbReference type="Proteomes" id="UP000754750"/>
    </source>
</evidence>
<dbReference type="Pfam" id="PF06397">
    <property type="entry name" value="Desulfoferrod_N"/>
    <property type="match status" value="1"/>
</dbReference>
<dbReference type="InterPro" id="IPR051233">
    <property type="entry name" value="Desulfoferrodoxin_SOR"/>
</dbReference>
<evidence type="ECO:0000259" key="12">
    <source>
        <dbReference type="Pfam" id="PF06397"/>
    </source>
</evidence>
<dbReference type="AlphaFoldDB" id="A0A928KT13"/>
<keyword evidence="6" id="KW-0249">Electron transport</keyword>
<dbReference type="GO" id="GO:0050605">
    <property type="term" value="F:superoxide reductase activity"/>
    <property type="evidence" value="ECO:0007669"/>
    <property type="project" value="UniProtKB-EC"/>
</dbReference>
<evidence type="ECO:0000256" key="4">
    <source>
        <dbReference type="ARBA" id="ARBA00022448"/>
    </source>
</evidence>
<evidence type="ECO:0000256" key="3">
    <source>
        <dbReference type="ARBA" id="ARBA00014839"/>
    </source>
</evidence>
<dbReference type="Gene3D" id="2.60.40.730">
    <property type="entry name" value="SOR catalytic domain"/>
    <property type="match status" value="1"/>
</dbReference>
<evidence type="ECO:0000256" key="1">
    <source>
        <dbReference type="ARBA" id="ARBA00005941"/>
    </source>
</evidence>
<proteinExistence type="inferred from homology"/>
<gene>
    <name evidence="13" type="ORF">E7512_07850</name>
</gene>
<evidence type="ECO:0000256" key="5">
    <source>
        <dbReference type="ARBA" id="ARBA00022723"/>
    </source>
</evidence>
<dbReference type="SUPFAM" id="SSF49367">
    <property type="entry name" value="Superoxide reductase-like"/>
    <property type="match status" value="1"/>
</dbReference>
<comment type="similarity">
    <text evidence="1">Belongs to the desulfoferrodoxin family.</text>
</comment>
<evidence type="ECO:0000256" key="2">
    <source>
        <dbReference type="ARBA" id="ARBA00012679"/>
    </source>
</evidence>
<comment type="caution">
    <text evidence="13">The sequence shown here is derived from an EMBL/GenBank/DDBJ whole genome shotgun (WGS) entry which is preliminary data.</text>
</comment>
<dbReference type="EC" id="1.15.1.2" evidence="2"/>
<dbReference type="InterPro" id="IPR002742">
    <property type="entry name" value="Desulfoferrodoxin_Fe-bd_dom"/>
</dbReference>
<feature type="domain" description="Desulfoferrodoxin ferrous iron-binding" evidence="11">
    <location>
        <begin position="42"/>
        <end position="156"/>
    </location>
</feature>
<dbReference type="InterPro" id="IPR036073">
    <property type="entry name" value="Desulfoferrodoxin_Fe-bd_dom_sf"/>
</dbReference>
<dbReference type="RefSeq" id="WP_020072570.1">
    <property type="nucleotide sequence ID" value="NZ_JBKWRC010000002.1"/>
</dbReference>
<dbReference type="NCBIfam" id="TIGR00332">
    <property type="entry name" value="neela_ferrous"/>
    <property type="match status" value="1"/>
</dbReference>
<keyword evidence="4" id="KW-0813">Transport</keyword>
<protein>
    <recommendedName>
        <fullName evidence="3">Desulfoferrodoxin</fullName>
        <ecNumber evidence="2">1.15.1.2</ecNumber>
    </recommendedName>
    <alternativeName>
        <fullName evidence="9">Superoxide reductase</fullName>
    </alternativeName>
</protein>
<evidence type="ECO:0000256" key="8">
    <source>
        <dbReference type="ARBA" id="ARBA00024690"/>
    </source>
</evidence>
<dbReference type="PANTHER" id="PTHR36541:SF1">
    <property type="entry name" value="SUPEROXIDE REDUCTASE-RELATED"/>
    <property type="match status" value="1"/>
</dbReference>
<dbReference type="InterPro" id="IPR004462">
    <property type="entry name" value="Desulfoferrodoxin_N"/>
</dbReference>
<evidence type="ECO:0000256" key="7">
    <source>
        <dbReference type="ARBA" id="ARBA00023004"/>
    </source>
</evidence>
<dbReference type="GO" id="GO:0005506">
    <property type="term" value="F:iron ion binding"/>
    <property type="evidence" value="ECO:0007669"/>
    <property type="project" value="InterPro"/>
</dbReference>
<keyword evidence="5" id="KW-0479">Metal-binding</keyword>
<dbReference type="Pfam" id="PF01880">
    <property type="entry name" value="Desulfoferrodox"/>
    <property type="match status" value="1"/>
</dbReference>
<evidence type="ECO:0000256" key="10">
    <source>
        <dbReference type="ARBA" id="ARBA00047448"/>
    </source>
</evidence>
<dbReference type="Proteomes" id="UP000754750">
    <property type="component" value="Unassembled WGS sequence"/>
</dbReference>
<evidence type="ECO:0000256" key="9">
    <source>
        <dbReference type="ARBA" id="ARBA00031398"/>
    </source>
</evidence>
<accession>A0A928KT13</accession>
<dbReference type="Gene3D" id="2.20.28.100">
    <property type="entry name" value="Desulphoferrodoxin, N-terminal domain"/>
    <property type="match status" value="1"/>
</dbReference>
<reference evidence="13" key="1">
    <citation type="submission" date="2019-04" db="EMBL/GenBank/DDBJ databases">
        <title>Evolution of Biomass-Degrading Anaerobic Consortia Revealed by Metagenomics.</title>
        <authorList>
            <person name="Peng X."/>
        </authorList>
    </citation>
    <scope>NUCLEOTIDE SEQUENCE</scope>
    <source>
        <strain evidence="13">SIG551</strain>
    </source>
</reference>
<dbReference type="SUPFAM" id="SSF57802">
    <property type="entry name" value="Rubredoxin-like"/>
    <property type="match status" value="1"/>
</dbReference>
<dbReference type="InterPro" id="IPR038094">
    <property type="entry name" value="Desulfoferrodoxin_N_sf"/>
</dbReference>
<organism evidence="13 14">
    <name type="scientific">Faecalispora sporosphaeroides</name>
    <dbReference type="NCBI Taxonomy" id="1549"/>
    <lineage>
        <taxon>Bacteria</taxon>
        <taxon>Bacillati</taxon>
        <taxon>Bacillota</taxon>
        <taxon>Clostridia</taxon>
        <taxon>Eubacteriales</taxon>
        <taxon>Oscillospiraceae</taxon>
        <taxon>Faecalispora</taxon>
    </lineage>
</organism>
<keyword evidence="7" id="KW-0408">Iron</keyword>
<evidence type="ECO:0000259" key="11">
    <source>
        <dbReference type="Pfam" id="PF01880"/>
    </source>
</evidence>
<dbReference type="EMBL" id="SVNY01000003">
    <property type="protein sequence ID" value="MBE6833478.1"/>
    <property type="molecule type" value="Genomic_DNA"/>
</dbReference>
<dbReference type="PANTHER" id="PTHR36541">
    <property type="entry name" value="SUPEROXIDE REDUCTASE-RELATED"/>
    <property type="match status" value="1"/>
</dbReference>
<evidence type="ECO:0000256" key="6">
    <source>
        <dbReference type="ARBA" id="ARBA00022982"/>
    </source>
</evidence>
<dbReference type="NCBIfam" id="TIGR00319">
    <property type="entry name" value="desulf_FeS4"/>
    <property type="match status" value="1"/>
</dbReference>
<sequence>MKSAVFYQCKHCGNLVALIGFGGGTLTCCGDPMVQLQANVTDAAHEKHVPVAREENGRLIVEVGSVEHPMTAEHYIEWIALEDGDRLEIVKLHPGDKPRAEFAYHPGEVHEEIFAGKNDEIVPNCEGNPCNFVYREGEATHAVVYAYCNLHGLWKAEL</sequence>
<name>A0A928KT13_9FIRM</name>
<comment type="catalytic activity">
    <reaction evidence="10">
        <text>reduced [rubredoxin] + superoxide + 2 H(+) = oxidized [rubredoxin] + H2O2</text>
        <dbReference type="Rhea" id="RHEA:21324"/>
        <dbReference type="Rhea" id="RHEA-COMP:10302"/>
        <dbReference type="Rhea" id="RHEA-COMP:10303"/>
        <dbReference type="ChEBI" id="CHEBI:15378"/>
        <dbReference type="ChEBI" id="CHEBI:16240"/>
        <dbReference type="ChEBI" id="CHEBI:18421"/>
        <dbReference type="ChEBI" id="CHEBI:29033"/>
        <dbReference type="ChEBI" id="CHEBI:29034"/>
        <dbReference type="EC" id="1.15.1.2"/>
    </reaction>
</comment>
<feature type="domain" description="Desulfoferrodoxin N-terminal" evidence="12">
    <location>
        <begin position="7"/>
        <end position="35"/>
    </location>
</feature>
<evidence type="ECO:0000313" key="13">
    <source>
        <dbReference type="EMBL" id="MBE6833478.1"/>
    </source>
</evidence>